<keyword evidence="4" id="KW-1185">Reference proteome</keyword>
<dbReference type="Gene3D" id="3.20.20.190">
    <property type="entry name" value="Phosphatidylinositol (PI) phosphodiesterase"/>
    <property type="match status" value="1"/>
</dbReference>
<evidence type="ECO:0000313" key="3">
    <source>
        <dbReference type="EMBL" id="KXB33903.1"/>
    </source>
</evidence>
<comment type="caution">
    <text evidence="3">The sequence shown here is derived from an EMBL/GenBank/DDBJ whole genome shotgun (WGS) entry which is preliminary data.</text>
</comment>
<feature type="transmembrane region" description="Helical" evidence="1">
    <location>
        <begin position="67"/>
        <end position="93"/>
    </location>
</feature>
<reference evidence="4" key="1">
    <citation type="submission" date="2016-01" db="EMBL/GenBank/DDBJ databases">
        <authorList>
            <person name="Mitreva M."/>
            <person name="Pepin K.H."/>
            <person name="Mihindukulasuriya K.A."/>
            <person name="Fulton R."/>
            <person name="Fronick C."/>
            <person name="O'Laughlin M."/>
            <person name="Miner T."/>
            <person name="Herter B."/>
            <person name="Rosa B.A."/>
            <person name="Cordes M."/>
            <person name="Tomlinson C."/>
            <person name="Wollam A."/>
            <person name="Palsikar V.B."/>
            <person name="Mardis E.R."/>
            <person name="Wilson R.K."/>
        </authorList>
    </citation>
    <scope>NUCLEOTIDE SEQUENCE [LARGE SCALE GENOMIC DNA]</scope>
    <source>
        <strain evidence="4">DNF00019</strain>
    </source>
</reference>
<dbReference type="EMBL" id="LSCR01000029">
    <property type="protein sequence ID" value="KXB33903.1"/>
    <property type="molecule type" value="Genomic_DNA"/>
</dbReference>
<accession>A0A133XSI0</accession>
<dbReference type="PANTHER" id="PTHR46211">
    <property type="entry name" value="GLYCEROPHOSPHORYL DIESTER PHOSPHODIESTERASE"/>
    <property type="match status" value="1"/>
</dbReference>
<dbReference type="GO" id="GO:0008081">
    <property type="term" value="F:phosphoric diester hydrolase activity"/>
    <property type="evidence" value="ECO:0007669"/>
    <property type="project" value="InterPro"/>
</dbReference>
<dbReference type="InterPro" id="IPR018476">
    <property type="entry name" value="GlyceroP-diester-Pdiesterase_M"/>
</dbReference>
<feature type="transmembrane region" description="Helical" evidence="1">
    <location>
        <begin position="166"/>
        <end position="191"/>
    </location>
</feature>
<feature type="transmembrane region" description="Helical" evidence="1">
    <location>
        <begin position="21"/>
        <end position="41"/>
    </location>
</feature>
<dbReference type="PROSITE" id="PS51704">
    <property type="entry name" value="GP_PDE"/>
    <property type="match status" value="1"/>
</dbReference>
<keyword evidence="1" id="KW-0472">Membrane</keyword>
<feature type="domain" description="GP-PDE" evidence="2">
    <location>
        <begin position="358"/>
        <end position="590"/>
    </location>
</feature>
<protein>
    <submittedName>
        <fullName evidence="3">Glycerophosphodiester phosphodiesterase family protein</fullName>
    </submittedName>
</protein>
<dbReference type="RefSeq" id="WP_066305995.1">
    <property type="nucleotide sequence ID" value="NZ_KQ959507.1"/>
</dbReference>
<dbReference type="Pfam" id="PF10110">
    <property type="entry name" value="GPDPase_memb"/>
    <property type="match status" value="1"/>
</dbReference>
<proteinExistence type="predicted"/>
<keyword evidence="1" id="KW-1133">Transmembrane helix</keyword>
<dbReference type="GO" id="GO:0006629">
    <property type="term" value="P:lipid metabolic process"/>
    <property type="evidence" value="ECO:0007669"/>
    <property type="project" value="InterPro"/>
</dbReference>
<evidence type="ECO:0000259" key="2">
    <source>
        <dbReference type="PROSITE" id="PS51704"/>
    </source>
</evidence>
<gene>
    <name evidence="3" type="ORF">HMPREF3192_01133</name>
</gene>
<feature type="transmembrane region" description="Helical" evidence="1">
    <location>
        <begin position="257"/>
        <end position="284"/>
    </location>
</feature>
<dbReference type="Pfam" id="PF03009">
    <property type="entry name" value="GDPD"/>
    <property type="match status" value="1"/>
</dbReference>
<dbReference type="AlphaFoldDB" id="A0A133XSI0"/>
<evidence type="ECO:0000313" key="4">
    <source>
        <dbReference type="Proteomes" id="UP000070675"/>
    </source>
</evidence>
<dbReference type="Proteomes" id="UP000070675">
    <property type="component" value="Unassembled WGS sequence"/>
</dbReference>
<name>A0A133XSI0_9ACTN</name>
<feature type="transmembrane region" description="Helical" evidence="1">
    <location>
        <begin position="318"/>
        <end position="342"/>
    </location>
</feature>
<feature type="transmembrane region" description="Helical" evidence="1">
    <location>
        <begin position="212"/>
        <end position="245"/>
    </location>
</feature>
<organism evidence="3 4">
    <name type="scientific">Atopobium deltae</name>
    <dbReference type="NCBI Taxonomy" id="1393034"/>
    <lineage>
        <taxon>Bacteria</taxon>
        <taxon>Bacillati</taxon>
        <taxon>Actinomycetota</taxon>
        <taxon>Coriobacteriia</taxon>
        <taxon>Coriobacteriales</taxon>
        <taxon>Atopobiaceae</taxon>
        <taxon>Atopobium</taxon>
    </lineage>
</organism>
<dbReference type="InterPro" id="IPR017946">
    <property type="entry name" value="PLC-like_Pdiesterase_TIM-brl"/>
</dbReference>
<sequence length="613" mass="68534">MKTIRYVIRLVARNFWTLLGFEALLRLATALALAPLVQFFLDNLMALYGYSFITLESLPSFVSHPGVIAAIILLLLILSAISIFDVSAVLIIFDESREDQDISIKEAAHFGLIQALRTFAPSNILLPLYALFLVPLLNLGLTSNVINSIPIPEFVMDYINHNDTYLSLYFIGMAALSWLLLRIIYTFPSFLLEQKSFTESLRRSFALTKRHFWGDFGAIIGLKLIFDLLLMLVTLVPIGLAALAFMSNADNVIKSILVGLSAASAVFVTLISVTLGSALSYAILCARYWNRLTRLGEVIPNPEPPRVERHVKGRRNRVIMGLTYASFIVICTASSVLAYIVVTDTAVKKPPRIPPQLVEVTAHRGASAYYPENTMAAFRGAKLQGADWCELDVQQSKDGKLFISHDSNFKRISGVKKNAWELTWDEISKLDASGVNSKQFKGERYPLLSQVLAWAKRNNMRLNIEIKPSEHYKDIEAQTAKEIRDAGMQKQVIMTSQSYDCVKKIAQVAPDIQRAYVMSLVYGKIDELSAADIYSTEENSCTERFVSYAHENNKQVLAWTVNEEANMQRMIDNGVDNIITNDVLTAKRVVSDNAHADNSVEGVLSQIYNFFAA</sequence>
<evidence type="ECO:0000256" key="1">
    <source>
        <dbReference type="SAM" id="Phobius"/>
    </source>
</evidence>
<dbReference type="SUPFAM" id="SSF51695">
    <property type="entry name" value="PLC-like phosphodiesterases"/>
    <property type="match status" value="1"/>
</dbReference>
<dbReference type="PANTHER" id="PTHR46211:SF8">
    <property type="entry name" value="PHOSPHODIESTERASE"/>
    <property type="match status" value="1"/>
</dbReference>
<dbReference type="STRING" id="1393034.HMPREF3192_01133"/>
<dbReference type="InterPro" id="IPR030395">
    <property type="entry name" value="GP_PDE_dom"/>
</dbReference>
<dbReference type="PATRIC" id="fig|1393034.3.peg.1103"/>
<keyword evidence="1" id="KW-0812">Transmembrane</keyword>
<feature type="transmembrane region" description="Helical" evidence="1">
    <location>
        <begin position="124"/>
        <end position="146"/>
    </location>
</feature>
<dbReference type="OrthoDB" id="9758957at2"/>